<dbReference type="EMBL" id="ACEP01000119">
    <property type="protein sequence ID" value="EEG35459.1"/>
    <property type="molecule type" value="Genomic_DNA"/>
</dbReference>
<proteinExistence type="predicted"/>
<accession>C0EZ24</accession>
<protein>
    <submittedName>
        <fullName evidence="1">Uncharacterized protein</fullName>
    </submittedName>
</protein>
<gene>
    <name evidence="1" type="ORF">EUBHAL_02680</name>
</gene>
<name>C0EZ24_9FIRM</name>
<organism evidence="1 2">
    <name type="scientific">Anaerobutyricum hallii DSM 3353</name>
    <dbReference type="NCBI Taxonomy" id="411469"/>
    <lineage>
        <taxon>Bacteria</taxon>
        <taxon>Bacillati</taxon>
        <taxon>Bacillota</taxon>
        <taxon>Clostridia</taxon>
        <taxon>Lachnospirales</taxon>
        <taxon>Lachnospiraceae</taxon>
        <taxon>Anaerobutyricum</taxon>
    </lineage>
</organism>
<dbReference type="AlphaFoldDB" id="C0EZ24"/>
<evidence type="ECO:0000313" key="1">
    <source>
        <dbReference type="EMBL" id="EEG35459.1"/>
    </source>
</evidence>
<sequence>MCNLSQGVEERGIEKGLAEAVLRIYKKGYSIEQISDLLDMNIEKIKAIIESK</sequence>
<dbReference type="Proteomes" id="UP000003174">
    <property type="component" value="Unassembled WGS sequence"/>
</dbReference>
<evidence type="ECO:0000313" key="2">
    <source>
        <dbReference type="Proteomes" id="UP000003174"/>
    </source>
</evidence>
<reference evidence="1 2" key="1">
    <citation type="submission" date="2009-01" db="EMBL/GenBank/DDBJ databases">
        <authorList>
            <person name="Fulton L."/>
            <person name="Clifton S."/>
            <person name="Fulton B."/>
            <person name="Xu J."/>
            <person name="Minx P."/>
            <person name="Pepin K.H."/>
            <person name="Johnson M."/>
            <person name="Bhonagiri V."/>
            <person name="Nash W.E."/>
            <person name="Mardis E.R."/>
            <person name="Wilson R.K."/>
        </authorList>
    </citation>
    <scope>NUCLEOTIDE SEQUENCE [LARGE SCALE GENOMIC DNA]</scope>
    <source>
        <strain evidence="1 2">DSM 3353</strain>
    </source>
</reference>
<dbReference type="RefSeq" id="WP_005350076.1">
    <property type="nucleotide sequence ID" value="NZ_ACEP01000119.1"/>
</dbReference>
<comment type="caution">
    <text evidence="1">The sequence shown here is derived from an EMBL/GenBank/DDBJ whole genome shotgun (WGS) entry which is preliminary data.</text>
</comment>
<dbReference type="GeneID" id="75049074"/>
<reference evidence="1 2" key="2">
    <citation type="submission" date="2009-02" db="EMBL/GenBank/DDBJ databases">
        <title>Draft genome sequence of Eubacterium hallii (DSM 3353).</title>
        <authorList>
            <person name="Sudarsanam P."/>
            <person name="Ley R."/>
            <person name="Guruge J."/>
            <person name="Turnbaugh P.J."/>
            <person name="Mahowald M."/>
            <person name="Liep D."/>
            <person name="Gordon J."/>
        </authorList>
    </citation>
    <scope>NUCLEOTIDE SEQUENCE [LARGE SCALE GENOMIC DNA]</scope>
    <source>
        <strain evidence="1 2">DSM 3353</strain>
    </source>
</reference>